<evidence type="ECO:0000313" key="1">
    <source>
        <dbReference type="EMBL" id="KAF5451419.1"/>
    </source>
</evidence>
<reference evidence="1" key="1">
    <citation type="submission" date="2015-10" db="EMBL/GenBank/DDBJ databases">
        <authorList>
            <person name="Martinez-Garcia P.J."/>
            <person name="Crepeau M.W."/>
            <person name="Puiu D."/>
            <person name="Gonzalez-Ibeas D."/>
            <person name="Whalen J."/>
            <person name="Stevens K."/>
            <person name="Paul R."/>
            <person name="Butterfield T."/>
            <person name="Britton M."/>
            <person name="Reagan R."/>
            <person name="Chakraborty S."/>
            <person name="Walawage S.L."/>
            <person name="Vasquez-Gross H.A."/>
            <person name="Cardeno C."/>
            <person name="Famula R."/>
            <person name="Pratt K."/>
            <person name="Kuruganti S."/>
            <person name="Aradhya M.K."/>
            <person name="Leslie C.A."/>
            <person name="Dandekar A.M."/>
            <person name="Salzberg S.L."/>
            <person name="Wegrzyn J.L."/>
            <person name="Langley C.H."/>
            <person name="Neale D.B."/>
        </authorList>
    </citation>
    <scope>NUCLEOTIDE SEQUENCE</scope>
    <source>
        <tissue evidence="1">Leaves</tissue>
    </source>
</reference>
<evidence type="ECO:0008006" key="3">
    <source>
        <dbReference type="Google" id="ProtNLM"/>
    </source>
</evidence>
<dbReference type="CDD" id="cd09272">
    <property type="entry name" value="RNase_HI_RT_Ty1"/>
    <property type="match status" value="1"/>
</dbReference>
<proteinExistence type="predicted"/>
<reference evidence="1" key="2">
    <citation type="submission" date="2020-03" db="EMBL/GenBank/DDBJ databases">
        <title>Walnut 2.0.</title>
        <authorList>
            <person name="Marrano A."/>
            <person name="Britton M."/>
            <person name="Zimin A.V."/>
            <person name="Zaini P.A."/>
            <person name="Workman R."/>
            <person name="Puiu D."/>
            <person name="Bianco L."/>
            <person name="Allen B.J."/>
            <person name="Troggio M."/>
            <person name="Leslie C.A."/>
            <person name="Timp W."/>
            <person name="Dendekar A."/>
            <person name="Salzberg S.L."/>
            <person name="Neale D.B."/>
        </authorList>
    </citation>
    <scope>NUCLEOTIDE SEQUENCE</scope>
    <source>
        <tissue evidence="1">Leaves</tissue>
    </source>
</reference>
<organism evidence="1 2">
    <name type="scientific">Juglans regia</name>
    <name type="common">English walnut</name>
    <dbReference type="NCBI Taxonomy" id="51240"/>
    <lineage>
        <taxon>Eukaryota</taxon>
        <taxon>Viridiplantae</taxon>
        <taxon>Streptophyta</taxon>
        <taxon>Embryophyta</taxon>
        <taxon>Tracheophyta</taxon>
        <taxon>Spermatophyta</taxon>
        <taxon>Magnoliopsida</taxon>
        <taxon>eudicotyledons</taxon>
        <taxon>Gunneridae</taxon>
        <taxon>Pentapetalae</taxon>
        <taxon>rosids</taxon>
        <taxon>fabids</taxon>
        <taxon>Fagales</taxon>
        <taxon>Juglandaceae</taxon>
        <taxon>Juglans</taxon>
    </lineage>
</organism>
<evidence type="ECO:0000313" key="2">
    <source>
        <dbReference type="Proteomes" id="UP000619265"/>
    </source>
</evidence>
<name>A0A833WYK8_JUGRE</name>
<dbReference type="PANTHER" id="PTHR11439:SF450">
    <property type="entry name" value="REVERSE TRANSCRIPTASE TY1_COPIA-TYPE DOMAIN-CONTAINING PROTEIN"/>
    <property type="match status" value="1"/>
</dbReference>
<protein>
    <recommendedName>
        <fullName evidence="3">Secreted RxLR effector protein 161-like</fullName>
    </recommendedName>
</protein>
<dbReference type="Proteomes" id="UP000619265">
    <property type="component" value="Unassembled WGS sequence"/>
</dbReference>
<dbReference type="EMBL" id="LIHL02000012">
    <property type="protein sequence ID" value="KAF5451419.1"/>
    <property type="molecule type" value="Genomic_DNA"/>
</dbReference>
<dbReference type="AlphaFoldDB" id="A0A833WYK8"/>
<dbReference type="Gramene" id="Jr12_01980_p1">
    <property type="protein sequence ID" value="cds.Jr12_01980_p1"/>
    <property type="gene ID" value="Jr12_01980"/>
</dbReference>
<dbReference type="PANTHER" id="PTHR11439">
    <property type="entry name" value="GAG-POL-RELATED RETROTRANSPOSON"/>
    <property type="match status" value="1"/>
</dbReference>
<comment type="caution">
    <text evidence="1">The sequence shown here is derived from an EMBL/GenBank/DDBJ whole genome shotgun (WGS) entry which is preliminary data.</text>
</comment>
<accession>A0A833WYK8</accession>
<sequence length="131" mass="14276">MDGAKEVITPLATSSRLQLDDGSNPEVSTTYRSVIGALQYLALTRPDIAFPINKDIDDKRSTSAYIIFLGANPISWCTRKQRAVARSSIEAEYKALASVASEIAWLQSLFRELGVTMKSPPKLLSDNIGAT</sequence>
<gene>
    <name evidence="1" type="ORF">F2P56_026528</name>
</gene>